<evidence type="ECO:0000256" key="3">
    <source>
        <dbReference type="SAM" id="MobiDB-lite"/>
    </source>
</evidence>
<accession>A0AAN7Y9L8</accession>
<dbReference type="PANTHER" id="PTHR31001">
    <property type="entry name" value="UNCHARACTERIZED TRANSCRIPTIONAL REGULATORY PROTEIN"/>
    <property type="match status" value="1"/>
</dbReference>
<dbReference type="InterPro" id="IPR050613">
    <property type="entry name" value="Sec_Metabolite_Reg"/>
</dbReference>
<feature type="compositionally biased region" description="Polar residues" evidence="3">
    <location>
        <begin position="721"/>
        <end position="742"/>
    </location>
</feature>
<evidence type="ECO:0000259" key="4">
    <source>
        <dbReference type="Pfam" id="PF04082"/>
    </source>
</evidence>
<dbReference type="GO" id="GO:0008270">
    <property type="term" value="F:zinc ion binding"/>
    <property type="evidence" value="ECO:0007669"/>
    <property type="project" value="InterPro"/>
</dbReference>
<dbReference type="CDD" id="cd12148">
    <property type="entry name" value="fungal_TF_MHR"/>
    <property type="match status" value="1"/>
</dbReference>
<evidence type="ECO:0000256" key="2">
    <source>
        <dbReference type="ARBA" id="ARBA00023242"/>
    </source>
</evidence>
<dbReference type="GO" id="GO:0003677">
    <property type="term" value="F:DNA binding"/>
    <property type="evidence" value="ECO:0007669"/>
    <property type="project" value="InterPro"/>
</dbReference>
<protein>
    <recommendedName>
        <fullName evidence="4">Xylanolytic transcriptional activator regulatory domain-containing protein</fullName>
    </recommendedName>
</protein>
<dbReference type="InterPro" id="IPR007219">
    <property type="entry name" value="XnlR_reg_dom"/>
</dbReference>
<organism evidence="5 6">
    <name type="scientific">Lithohypha guttulata</name>
    <dbReference type="NCBI Taxonomy" id="1690604"/>
    <lineage>
        <taxon>Eukaryota</taxon>
        <taxon>Fungi</taxon>
        <taxon>Dikarya</taxon>
        <taxon>Ascomycota</taxon>
        <taxon>Pezizomycotina</taxon>
        <taxon>Eurotiomycetes</taxon>
        <taxon>Chaetothyriomycetidae</taxon>
        <taxon>Chaetothyriales</taxon>
        <taxon>Trichomeriaceae</taxon>
        <taxon>Lithohypha</taxon>
    </lineage>
</organism>
<dbReference type="PANTHER" id="PTHR31001:SF40">
    <property type="entry name" value="ZN(II)2CYS6 TRANSCRIPTION FACTOR (EUROFUNG)"/>
    <property type="match status" value="1"/>
</dbReference>
<feature type="compositionally biased region" description="Basic and acidic residues" evidence="3">
    <location>
        <begin position="1"/>
        <end position="26"/>
    </location>
</feature>
<dbReference type="EMBL" id="JAVRRJ010000006">
    <property type="protein sequence ID" value="KAK5083568.1"/>
    <property type="molecule type" value="Genomic_DNA"/>
</dbReference>
<reference evidence="5 6" key="1">
    <citation type="submission" date="2023-08" db="EMBL/GenBank/DDBJ databases">
        <title>Black Yeasts Isolated from many extreme environments.</title>
        <authorList>
            <person name="Coleine C."/>
            <person name="Stajich J.E."/>
            <person name="Selbmann L."/>
        </authorList>
    </citation>
    <scope>NUCLEOTIDE SEQUENCE [LARGE SCALE GENOMIC DNA]</scope>
    <source>
        <strain evidence="5 6">CCFEE 5910</strain>
    </source>
</reference>
<dbReference type="GO" id="GO:0006351">
    <property type="term" value="P:DNA-templated transcription"/>
    <property type="evidence" value="ECO:0007669"/>
    <property type="project" value="InterPro"/>
</dbReference>
<evidence type="ECO:0000313" key="5">
    <source>
        <dbReference type="EMBL" id="KAK5083568.1"/>
    </source>
</evidence>
<feature type="compositionally biased region" description="Polar residues" evidence="3">
    <location>
        <begin position="680"/>
        <end position="699"/>
    </location>
</feature>
<comment type="caution">
    <text evidence="5">The sequence shown here is derived from an EMBL/GenBank/DDBJ whole genome shotgun (WGS) entry which is preliminary data.</text>
</comment>
<feature type="domain" description="Xylanolytic transcriptional activator regulatory" evidence="4">
    <location>
        <begin position="164"/>
        <end position="353"/>
    </location>
</feature>
<feature type="region of interest" description="Disordered" evidence="3">
    <location>
        <begin position="721"/>
        <end position="748"/>
    </location>
</feature>
<feature type="compositionally biased region" description="Polar residues" evidence="3">
    <location>
        <begin position="624"/>
        <end position="633"/>
    </location>
</feature>
<evidence type="ECO:0000256" key="1">
    <source>
        <dbReference type="ARBA" id="ARBA00004123"/>
    </source>
</evidence>
<evidence type="ECO:0000313" key="6">
    <source>
        <dbReference type="Proteomes" id="UP001309876"/>
    </source>
</evidence>
<comment type="subcellular location">
    <subcellularLocation>
        <location evidence="1">Nucleus</location>
    </subcellularLocation>
</comment>
<keyword evidence="6" id="KW-1185">Reference proteome</keyword>
<proteinExistence type="predicted"/>
<feature type="compositionally biased region" description="Polar residues" evidence="3">
    <location>
        <begin position="640"/>
        <end position="671"/>
    </location>
</feature>
<gene>
    <name evidence="5" type="ORF">LTR05_006071</name>
</gene>
<feature type="region of interest" description="Disordered" evidence="3">
    <location>
        <begin position="621"/>
        <end position="705"/>
    </location>
</feature>
<dbReference type="AlphaFoldDB" id="A0AAN7Y9L8"/>
<dbReference type="Proteomes" id="UP001309876">
    <property type="component" value="Unassembled WGS sequence"/>
</dbReference>
<name>A0AAN7Y9L8_9EURO</name>
<feature type="region of interest" description="Disordered" evidence="3">
    <location>
        <begin position="1"/>
        <end position="50"/>
    </location>
</feature>
<sequence>MGSLERTLEENVARRGSDTKKDRRTSAADLPGEGSESEDGPVPEDEKGLEATPLATVDAIYGENDDTNDDVLDLGFRVGKFRMTERLGGLFRPKLSEEMVFALVRDNKRGTEPEAPLKDDESTFLEPGPTFIAPGSGFMFGNTGVRNNITSFLPTRVVADLLMKRYHTNCHFVARVVHWPTFQNQYETFWASIHAGTLPPPSLQALFFSACFSAVASMSHSEIDSVFHQPQCQVLTNFQQATEIALANGHFLRTTKFETLQGLIIYLVPMCRGEISRAHSVLVGAAIRLGECFSLHRDPVEAFGYPPIEAHVRRLAWFQLCFLDFRTVEAQGPRPHVKREDYDTKMPWNIDDDELIALQPTTSNPVVQLQEKEGQWTDVTLSKIRFECAEMQRIVWHDRIRLDKGKVSITYCLSKIESFKNAMEAKYKWLDVAIAIQHYARILLDLLLLRMHIMILHKFHNATTTRIPDRLRQIIINSGTKLSESAVKLDIDPKFNCFKWYSSALQQWHTAFLLIIEVFIFPNRKEADRIWSVIDHVFEPDLTLTRVQKARSILGAVRDRAAAYRDLRKMKEPLSMQNRLNTNLPPRARIRGPDMILPAGGQARQRVGIEVQAGYSTKDLEGLKTSTSDSHVQTPVPDQVGTTNTASSSDWNFDTPNTLFVRNHESPTTIPSRPGMSAKASPSYNGIQYSGDPSPSNSSHHTDAWPPSVTAVQQATYLYHQNSSSVSPAQFQMSPPQTSRSSPPLYGNSAMGLMSGTYMPQKQLDPARTRDIASQESGPQDGTSRLAMMGMVGSGILPNNTWSSAQVFQNIQDVPMLDIDWTEWDKLFPIEMNNGELDMPTTNTEVDTVY</sequence>
<dbReference type="Pfam" id="PF04082">
    <property type="entry name" value="Fungal_trans"/>
    <property type="match status" value="1"/>
</dbReference>
<dbReference type="GO" id="GO:0005634">
    <property type="term" value="C:nucleus"/>
    <property type="evidence" value="ECO:0007669"/>
    <property type="project" value="UniProtKB-SubCell"/>
</dbReference>
<keyword evidence="2" id="KW-0539">Nucleus</keyword>